<keyword evidence="1" id="KW-0472">Membrane</keyword>
<gene>
    <name evidence="2" type="ORF">PFISCL1PPCAC_12540</name>
</gene>
<dbReference type="AlphaFoldDB" id="A0AAV5VP74"/>
<evidence type="ECO:0000313" key="3">
    <source>
        <dbReference type="Proteomes" id="UP001432322"/>
    </source>
</evidence>
<accession>A0AAV5VP74</accession>
<proteinExistence type="predicted"/>
<dbReference type="EMBL" id="BTSY01000003">
    <property type="protein sequence ID" value="GMT21243.1"/>
    <property type="molecule type" value="Genomic_DNA"/>
</dbReference>
<comment type="caution">
    <text evidence="2">The sequence shown here is derived from an EMBL/GenBank/DDBJ whole genome shotgun (WGS) entry which is preliminary data.</text>
</comment>
<organism evidence="2 3">
    <name type="scientific">Pristionchus fissidentatus</name>
    <dbReference type="NCBI Taxonomy" id="1538716"/>
    <lineage>
        <taxon>Eukaryota</taxon>
        <taxon>Metazoa</taxon>
        <taxon>Ecdysozoa</taxon>
        <taxon>Nematoda</taxon>
        <taxon>Chromadorea</taxon>
        <taxon>Rhabditida</taxon>
        <taxon>Rhabditina</taxon>
        <taxon>Diplogasteromorpha</taxon>
        <taxon>Diplogasteroidea</taxon>
        <taxon>Neodiplogasteridae</taxon>
        <taxon>Pristionchus</taxon>
    </lineage>
</organism>
<keyword evidence="1" id="KW-1133">Transmembrane helix</keyword>
<evidence type="ECO:0000313" key="2">
    <source>
        <dbReference type="EMBL" id="GMT21243.1"/>
    </source>
</evidence>
<feature type="non-terminal residue" evidence="2">
    <location>
        <position position="1"/>
    </location>
</feature>
<dbReference type="Proteomes" id="UP001432322">
    <property type="component" value="Unassembled WGS sequence"/>
</dbReference>
<keyword evidence="3" id="KW-1185">Reference proteome</keyword>
<protein>
    <submittedName>
        <fullName evidence="2">Uncharacterized protein</fullName>
    </submittedName>
</protein>
<evidence type="ECO:0000256" key="1">
    <source>
        <dbReference type="SAM" id="Phobius"/>
    </source>
</evidence>
<name>A0AAV5VP74_9BILA</name>
<sequence>RKRTRRGSSCCIACFSTAMSHSAGGARPVSDSFTPGSPLTFLMASSISVYAMFLAMLTTGLTNCLTIIIYLGSAAVVGHLFDSPTSARSLAYK</sequence>
<feature type="transmembrane region" description="Helical" evidence="1">
    <location>
        <begin position="49"/>
        <end position="71"/>
    </location>
</feature>
<reference evidence="2" key="1">
    <citation type="submission" date="2023-10" db="EMBL/GenBank/DDBJ databases">
        <title>Genome assembly of Pristionchus species.</title>
        <authorList>
            <person name="Yoshida K."/>
            <person name="Sommer R.J."/>
        </authorList>
    </citation>
    <scope>NUCLEOTIDE SEQUENCE</scope>
    <source>
        <strain evidence="2">RS5133</strain>
    </source>
</reference>
<keyword evidence="1" id="KW-0812">Transmembrane</keyword>